<dbReference type="Gene3D" id="3.40.850.10">
    <property type="entry name" value="Kinesin motor domain"/>
    <property type="match status" value="1"/>
</dbReference>
<evidence type="ECO:0000256" key="17">
    <source>
        <dbReference type="PROSITE-ProRule" id="PRU00283"/>
    </source>
</evidence>
<feature type="repeat" description="WD" evidence="16">
    <location>
        <begin position="1176"/>
        <end position="1215"/>
    </location>
</feature>
<feature type="region of interest" description="Disordered" evidence="19">
    <location>
        <begin position="1108"/>
        <end position="1128"/>
    </location>
</feature>
<evidence type="ECO:0000256" key="12">
    <source>
        <dbReference type="ARBA" id="ARBA00023054"/>
    </source>
</evidence>
<dbReference type="Pfam" id="PF23203">
    <property type="entry name" value="KIF21A"/>
    <property type="match status" value="1"/>
</dbReference>
<dbReference type="Pfam" id="PF25764">
    <property type="entry name" value="KIF21A_4th"/>
    <property type="match status" value="1"/>
</dbReference>
<dbReference type="GO" id="GO:0007018">
    <property type="term" value="P:microtubule-based movement"/>
    <property type="evidence" value="ECO:0007669"/>
    <property type="project" value="InterPro"/>
</dbReference>
<protein>
    <submittedName>
        <fullName evidence="22">Kinesin motor domain, conserved site,WD40-repeat-containing domain,WD40 repeat, conserved site,WD40/YVTN</fullName>
    </submittedName>
</protein>
<evidence type="ECO:0000259" key="21">
    <source>
        <dbReference type="PROSITE" id="PS50067"/>
    </source>
</evidence>
<dbReference type="FunFam" id="3.40.850.10:FF:000011">
    <property type="entry name" value="Kinesin family member 21A"/>
    <property type="match status" value="1"/>
</dbReference>
<dbReference type="Gene3D" id="2.130.10.10">
    <property type="entry name" value="YVTN repeat-like/Quinoprotein amine dehydrogenase"/>
    <property type="match status" value="2"/>
</dbReference>
<dbReference type="GO" id="GO:0003777">
    <property type="term" value="F:microtubule motor activity"/>
    <property type="evidence" value="ECO:0007669"/>
    <property type="project" value="InterPro"/>
</dbReference>
<keyword evidence="14" id="KW-0206">Cytoskeleton</keyword>
<feature type="compositionally biased region" description="Low complexity" evidence="19">
    <location>
        <begin position="993"/>
        <end position="1014"/>
    </location>
</feature>
<dbReference type="Proteomes" id="UP000325440">
    <property type="component" value="Unassembled WGS sequence"/>
</dbReference>
<dbReference type="InterPro" id="IPR036322">
    <property type="entry name" value="WD40_repeat_dom_sf"/>
</dbReference>
<reference evidence="22 23" key="1">
    <citation type="submission" date="2019-08" db="EMBL/GenBank/DDBJ databases">
        <authorList>
            <person name="Alioto T."/>
            <person name="Alioto T."/>
            <person name="Gomez Garrido J."/>
        </authorList>
    </citation>
    <scope>NUCLEOTIDE SEQUENCE [LARGE SCALE GENOMIC DNA]</scope>
</reference>
<dbReference type="CDD" id="cd01372">
    <property type="entry name" value="KISc_KIF4"/>
    <property type="match status" value="1"/>
</dbReference>
<evidence type="ECO:0000256" key="13">
    <source>
        <dbReference type="ARBA" id="ARBA00023175"/>
    </source>
</evidence>
<dbReference type="Pfam" id="PF23204">
    <property type="entry name" value="KIF21A_2nd"/>
    <property type="match status" value="1"/>
</dbReference>
<comment type="subcellular location">
    <subcellularLocation>
        <location evidence="3">Cell projection</location>
        <location evidence="3">Axon</location>
    </subcellularLocation>
    <subcellularLocation>
        <location evidence="2">Cell projection</location>
        <location evidence="2">Dendrite</location>
    </subcellularLocation>
    <subcellularLocation>
        <location evidence="4">Cell projection</location>
        <location evidence="4">Growth cone</location>
    </subcellularLocation>
    <subcellularLocation>
        <location evidence="1">Cytoplasm</location>
        <location evidence="1">Cytoskeleton</location>
    </subcellularLocation>
</comment>
<dbReference type="InterPro" id="IPR036961">
    <property type="entry name" value="Kinesin_motor_dom_sf"/>
</dbReference>
<keyword evidence="9" id="KW-0677">Repeat</keyword>
<dbReference type="GO" id="GO:0005524">
    <property type="term" value="F:ATP binding"/>
    <property type="evidence" value="ECO:0007669"/>
    <property type="project" value="UniProtKB-UniRule"/>
</dbReference>
<dbReference type="SMART" id="SM00129">
    <property type="entry name" value="KISc"/>
    <property type="match status" value="1"/>
</dbReference>
<evidence type="ECO:0000256" key="19">
    <source>
        <dbReference type="SAM" id="MobiDB-lite"/>
    </source>
</evidence>
<keyword evidence="15" id="KW-0966">Cell projection</keyword>
<dbReference type="InterPro" id="IPR019821">
    <property type="entry name" value="Kinesin_motor_CS"/>
</dbReference>
<feature type="region of interest" description="Disordered" evidence="19">
    <location>
        <begin position="557"/>
        <end position="589"/>
    </location>
</feature>
<evidence type="ECO:0000256" key="6">
    <source>
        <dbReference type="ARBA" id="ARBA00022553"/>
    </source>
</evidence>
<dbReference type="SUPFAM" id="SSF52540">
    <property type="entry name" value="P-loop containing nucleoside triphosphate hydrolases"/>
    <property type="match status" value="1"/>
</dbReference>
<dbReference type="GO" id="GO:0008017">
    <property type="term" value="F:microtubule binding"/>
    <property type="evidence" value="ECO:0007669"/>
    <property type="project" value="InterPro"/>
</dbReference>
<evidence type="ECO:0000256" key="1">
    <source>
        <dbReference type="ARBA" id="ARBA00004245"/>
    </source>
</evidence>
<dbReference type="InterPro" id="IPR027640">
    <property type="entry name" value="Kinesin-like_fam"/>
</dbReference>
<evidence type="ECO:0000256" key="10">
    <source>
        <dbReference type="ARBA" id="ARBA00022741"/>
    </source>
</evidence>
<feature type="transmembrane region" description="Helical" evidence="20">
    <location>
        <begin position="1471"/>
        <end position="1499"/>
    </location>
</feature>
<dbReference type="Pfam" id="PF00225">
    <property type="entry name" value="Kinesin"/>
    <property type="match status" value="1"/>
</dbReference>
<dbReference type="GO" id="GO:0030425">
    <property type="term" value="C:dendrite"/>
    <property type="evidence" value="ECO:0007669"/>
    <property type="project" value="UniProtKB-SubCell"/>
</dbReference>
<dbReference type="PROSITE" id="PS00678">
    <property type="entry name" value="WD_REPEATS_1"/>
    <property type="match status" value="1"/>
</dbReference>
<keyword evidence="7 16" id="KW-0853">WD repeat</keyword>
<dbReference type="CDD" id="cd00200">
    <property type="entry name" value="WD40"/>
    <property type="match status" value="1"/>
</dbReference>
<dbReference type="GO" id="GO:0030426">
    <property type="term" value="C:growth cone"/>
    <property type="evidence" value="ECO:0007669"/>
    <property type="project" value="UniProtKB-SubCell"/>
</dbReference>
<keyword evidence="11 17" id="KW-0067">ATP-binding</keyword>
<feature type="region of interest" description="Disordered" evidence="19">
    <location>
        <begin position="971"/>
        <end position="1027"/>
    </location>
</feature>
<keyword evidence="5" id="KW-0963">Cytoplasm</keyword>
<dbReference type="InterPro" id="IPR056532">
    <property type="entry name" value="KIF21A/B_hel_2"/>
</dbReference>
<dbReference type="PRINTS" id="PR00380">
    <property type="entry name" value="KINESINHEAVY"/>
</dbReference>
<dbReference type="GO" id="GO:0005874">
    <property type="term" value="C:microtubule"/>
    <property type="evidence" value="ECO:0007669"/>
    <property type="project" value="UniProtKB-KW"/>
</dbReference>
<dbReference type="PROSITE" id="PS00411">
    <property type="entry name" value="KINESIN_MOTOR_1"/>
    <property type="match status" value="1"/>
</dbReference>
<keyword evidence="12 18" id="KW-0175">Coiled coil</keyword>
<keyword evidence="20" id="KW-1133">Transmembrane helix</keyword>
<feature type="repeat" description="WD" evidence="16">
    <location>
        <begin position="1216"/>
        <end position="1256"/>
    </location>
</feature>
<evidence type="ECO:0000256" key="14">
    <source>
        <dbReference type="ARBA" id="ARBA00023212"/>
    </source>
</evidence>
<keyword evidence="23" id="KW-1185">Reference proteome</keyword>
<feature type="domain" description="Kinesin motor" evidence="21">
    <location>
        <begin position="9"/>
        <end position="379"/>
    </location>
</feature>
<dbReference type="InterPro" id="IPR019775">
    <property type="entry name" value="WD40_repeat_CS"/>
</dbReference>
<accession>A0A5E4NLS6</accession>
<dbReference type="OrthoDB" id="3176171at2759"/>
<dbReference type="SMART" id="SM00320">
    <property type="entry name" value="WD40"/>
    <property type="match status" value="6"/>
</dbReference>
<evidence type="ECO:0000256" key="8">
    <source>
        <dbReference type="ARBA" id="ARBA00022701"/>
    </source>
</evidence>
<dbReference type="PROSITE" id="PS50294">
    <property type="entry name" value="WD_REPEATS_REGION"/>
    <property type="match status" value="1"/>
</dbReference>
<dbReference type="GO" id="GO:0005875">
    <property type="term" value="C:microtubule associated complex"/>
    <property type="evidence" value="ECO:0007669"/>
    <property type="project" value="TreeGrafter"/>
</dbReference>
<evidence type="ECO:0000256" key="5">
    <source>
        <dbReference type="ARBA" id="ARBA00022490"/>
    </source>
</evidence>
<sequence length="1507" mass="170073">MSFAEDESSVKVAVRIRPQIAREVIDGCRICTNVTPNEPQVTLGSDKSFTYDFVFDTHENQQTVYESCASSLVAGALQGYNATVLAYGQTGSGKTYTMGTGFDLENIDDTDPTTIGIIPRAIHQLFDGIKTIKQQSLDVGDPPPHFVVTAQFLELYNEEIIDLFDTANDYSIAKTKSNIRIHEDMQHNIYVTGVSWKPINSASEALSGLRQGALSRTTAATAMNSQSSRSHAVFTINIQQKRFVKQEDEGTESTLEECSTNSTNNQNAGEFEILTAKFHFVDLAGSERLKRTGATGDRAKEGISINCGLLALGNVISALGDRSRKALHVPYRDSKLTRLLQDSLGGNSRTVMIACVSPSDRDFMETLNTLKYANRARNIQNKVVVNQDKSSRTIQLLRQEIQELQLEIMEYKQGKRTVNENGEECVNDTYLENTMLQTELSNMRTRIKAMQETIDVLTTKNTQLLAEKATGAWLNTEAGVESNMTEVIQDYLKEIEELRAKLLESDHMCGLLRKNTSSPIKNHYVNRSNNEYSSKELIEKAKQEVENEKQTLQRLISVKSQETESEPSYSDASDDNSSDDENDRASVDSQYSQELANLTSEINLKQKLIEELELSQRRLANLRQHYEDKLQQLQTKIKLTQDERDTVLSSLGNNNNQSEKVKKVKDDYERRLGTMQKELKSLQSAKKEHAKLLRDQSQYENQVRTLKYEVNDMKRTKVKLMNKIKEETTRHHEAEMKKAKEIAQLRKESRRTEIRMKNLESKSRVRDAVLKRKQEEVTALRRAARVKNNNRTGAVGAQANRKNSKQTWINLEKNISALTLNKQTLYSLEKDMERLLLERKKLHSDLDFKLKKFSEAQVQQPRDSNLHRDFEDEIEAIRANLDYVDDSIKELQENILQVEDSKVVSESLELSGQVNTLTDAIYVLDKLFQMSLHNSCLAAQRDINVKELETKMQQLEKENEIQRQLIEHMLSSRERMNEMPTSMTTSSDRDIRSIVSSTSSSRSTSPSDMVSSTHSKNDIGASKHRRRAAQAQELLYVSKSVEQQNSRGPLVRVPLVRVPSASSFLRPDKYKPSPVMGRKQIERQESVSPRPIRRGTFIIAPNTNLLGKPGSMDRLNKSPPNSPPTYRRAISRDENVFSRLTSSTTQSIDPHRSKGIIQPYQGKTSMKTPLVCTHITEGHSRAVLAVYATDDILFSASKDKTVKIWDLNSGKEIQTLAGHPNSVVAIKYDEYTQLVFSVTSSYVRVWDMRLSKCIKTLSSSGIVNNGSVMSSQIPVGEIMLNDIALNNYGRALYMASGDKVKIWDMRKFTVRGKLISGHTAAVMCLAVGRFDNKDIIVTGSKDHYIKMFEVDEEAVGTYNPTVNLEPPHYDGIQTLAIRNQILFSGSRDYAIKKWDLDKQELVTSINNAHKDWICGLALVPDQPLLLSVCRSGSLKMWSESSCSLLGEMKAHDSPINAITTNSTHVFTAAQYVFIILIILVYTICSGGMVAGQFCMWFVYAMISAVEK</sequence>
<feature type="compositionally biased region" description="Acidic residues" evidence="19">
    <location>
        <begin position="572"/>
        <end position="582"/>
    </location>
</feature>
<proteinExistence type="inferred from homology"/>
<keyword evidence="10 17" id="KW-0547">Nucleotide-binding</keyword>
<evidence type="ECO:0000256" key="15">
    <source>
        <dbReference type="ARBA" id="ARBA00023273"/>
    </source>
</evidence>
<name>A0A5E4NLS6_9HEMI</name>
<feature type="coiled-coil region" evidence="18">
    <location>
        <begin position="595"/>
        <end position="790"/>
    </location>
</feature>
<dbReference type="InterPro" id="IPR027417">
    <property type="entry name" value="P-loop_NTPase"/>
</dbReference>
<evidence type="ECO:0000256" key="7">
    <source>
        <dbReference type="ARBA" id="ARBA00022574"/>
    </source>
</evidence>
<comment type="similarity">
    <text evidence="17">Belongs to the TRAFAC class myosin-kinesin ATPase superfamily. Kinesin family.</text>
</comment>
<dbReference type="PROSITE" id="PS50067">
    <property type="entry name" value="KINESIN_MOTOR_2"/>
    <property type="match status" value="1"/>
</dbReference>
<keyword evidence="20" id="KW-0812">Transmembrane</keyword>
<keyword evidence="13 17" id="KW-0505">Motor protein</keyword>
<keyword evidence="8" id="KW-0493">Microtubule</keyword>
<dbReference type="SUPFAM" id="SSF50978">
    <property type="entry name" value="WD40 repeat-like"/>
    <property type="match status" value="1"/>
</dbReference>
<evidence type="ECO:0000256" key="2">
    <source>
        <dbReference type="ARBA" id="ARBA00004279"/>
    </source>
</evidence>
<evidence type="ECO:0000256" key="4">
    <source>
        <dbReference type="ARBA" id="ARBA00004624"/>
    </source>
</evidence>
<dbReference type="GO" id="GO:0051231">
    <property type="term" value="P:spindle elongation"/>
    <property type="evidence" value="ECO:0007669"/>
    <property type="project" value="TreeGrafter"/>
</dbReference>
<evidence type="ECO:0000313" key="22">
    <source>
        <dbReference type="EMBL" id="VVC43337.1"/>
    </source>
</evidence>
<evidence type="ECO:0000256" key="3">
    <source>
        <dbReference type="ARBA" id="ARBA00004489"/>
    </source>
</evidence>
<evidence type="ECO:0000256" key="9">
    <source>
        <dbReference type="ARBA" id="ARBA00022737"/>
    </source>
</evidence>
<dbReference type="CDD" id="cd22248">
    <property type="entry name" value="Rcc_KIF21"/>
    <property type="match status" value="1"/>
</dbReference>
<dbReference type="InterPro" id="IPR001752">
    <property type="entry name" value="Kinesin_motor_dom"/>
</dbReference>
<evidence type="ECO:0000256" key="16">
    <source>
        <dbReference type="PROSITE-ProRule" id="PRU00221"/>
    </source>
</evidence>
<feature type="binding site" evidence="17">
    <location>
        <begin position="88"/>
        <end position="95"/>
    </location>
    <ligand>
        <name>ATP</name>
        <dbReference type="ChEBI" id="CHEBI:30616"/>
    </ligand>
</feature>
<evidence type="ECO:0000256" key="18">
    <source>
        <dbReference type="SAM" id="Coils"/>
    </source>
</evidence>
<dbReference type="EMBL" id="CABPRJ010002368">
    <property type="protein sequence ID" value="VVC43337.1"/>
    <property type="molecule type" value="Genomic_DNA"/>
</dbReference>
<dbReference type="GO" id="GO:0007052">
    <property type="term" value="P:mitotic spindle organization"/>
    <property type="evidence" value="ECO:0007669"/>
    <property type="project" value="TreeGrafter"/>
</dbReference>
<organism evidence="22 23">
    <name type="scientific">Cinara cedri</name>
    <dbReference type="NCBI Taxonomy" id="506608"/>
    <lineage>
        <taxon>Eukaryota</taxon>
        <taxon>Metazoa</taxon>
        <taxon>Ecdysozoa</taxon>
        <taxon>Arthropoda</taxon>
        <taxon>Hexapoda</taxon>
        <taxon>Insecta</taxon>
        <taxon>Pterygota</taxon>
        <taxon>Neoptera</taxon>
        <taxon>Paraneoptera</taxon>
        <taxon>Hemiptera</taxon>
        <taxon>Sternorrhyncha</taxon>
        <taxon>Aphidomorpha</taxon>
        <taxon>Aphidoidea</taxon>
        <taxon>Aphididae</taxon>
        <taxon>Lachninae</taxon>
        <taxon>Cinara</taxon>
    </lineage>
</organism>
<dbReference type="PANTHER" id="PTHR47969">
    <property type="entry name" value="CHROMOSOME-ASSOCIATED KINESIN KIF4A-RELATED"/>
    <property type="match status" value="1"/>
</dbReference>
<evidence type="ECO:0000256" key="11">
    <source>
        <dbReference type="ARBA" id="ARBA00022840"/>
    </source>
</evidence>
<evidence type="ECO:0000313" key="23">
    <source>
        <dbReference type="Proteomes" id="UP000325440"/>
    </source>
</evidence>
<dbReference type="InterPro" id="IPR056533">
    <property type="entry name" value="KIF21A/B_hel_1"/>
</dbReference>
<dbReference type="PANTHER" id="PTHR47969:SF28">
    <property type="entry name" value="KINESIN-LIKE PROTEIN KIF21B"/>
    <property type="match status" value="1"/>
</dbReference>
<keyword evidence="6" id="KW-0597">Phosphoprotein</keyword>
<keyword evidence="20" id="KW-0472">Membrane</keyword>
<dbReference type="Pfam" id="PF00400">
    <property type="entry name" value="WD40"/>
    <property type="match status" value="4"/>
</dbReference>
<dbReference type="InterPro" id="IPR001680">
    <property type="entry name" value="WD40_rpt"/>
</dbReference>
<feature type="repeat" description="WD" evidence="16">
    <location>
        <begin position="1365"/>
        <end position="1404"/>
    </location>
</feature>
<gene>
    <name evidence="22" type="ORF">CINCED_3A002326</name>
</gene>
<dbReference type="InterPro" id="IPR015943">
    <property type="entry name" value="WD40/YVTN_repeat-like_dom_sf"/>
</dbReference>
<dbReference type="PROSITE" id="PS50082">
    <property type="entry name" value="WD_REPEATS_2"/>
    <property type="match status" value="3"/>
</dbReference>
<feature type="coiled-coil region" evidence="18">
    <location>
        <begin position="387"/>
        <end position="508"/>
    </location>
</feature>
<evidence type="ECO:0000256" key="20">
    <source>
        <dbReference type="SAM" id="Phobius"/>
    </source>
</evidence>